<dbReference type="GeneTree" id="ENSGT00940000162446"/>
<name>A0A803YFE6_MELGA</name>
<dbReference type="InParanoid" id="A0A803YFE6"/>
<feature type="region of interest" description="Disordered" evidence="1">
    <location>
        <begin position="637"/>
        <end position="689"/>
    </location>
</feature>
<feature type="region of interest" description="Disordered" evidence="1">
    <location>
        <begin position="499"/>
        <end position="522"/>
    </location>
</feature>
<protein>
    <submittedName>
        <fullName evidence="2">Cilia and flagella associated protein 54</fullName>
    </submittedName>
</protein>
<organism evidence="2 3">
    <name type="scientific">Meleagris gallopavo</name>
    <name type="common">Wild turkey</name>
    <dbReference type="NCBI Taxonomy" id="9103"/>
    <lineage>
        <taxon>Eukaryota</taxon>
        <taxon>Metazoa</taxon>
        <taxon>Chordata</taxon>
        <taxon>Craniata</taxon>
        <taxon>Vertebrata</taxon>
        <taxon>Euteleostomi</taxon>
        <taxon>Archelosauria</taxon>
        <taxon>Archosauria</taxon>
        <taxon>Dinosauria</taxon>
        <taxon>Saurischia</taxon>
        <taxon>Theropoda</taxon>
        <taxon>Coelurosauria</taxon>
        <taxon>Aves</taxon>
        <taxon>Neognathae</taxon>
        <taxon>Galloanserae</taxon>
        <taxon>Galliformes</taxon>
        <taxon>Phasianidae</taxon>
        <taxon>Meleagridinae</taxon>
        <taxon>Meleagris</taxon>
    </lineage>
</organism>
<evidence type="ECO:0000313" key="2">
    <source>
        <dbReference type="Ensembl" id="ENSMGAP00000030493.1"/>
    </source>
</evidence>
<sequence length="2281" mass="258581">MNKSRLMTFLPDGKSVFDNCCTKNLSSVLEWSNDKTRTGNIFLMDLHLELIQAQHRIAVKLLKLTQGVQKDGRNLKSGEYHVKNIEDSHYLTEADIMGKIKKNKLSRAIFLMEKAVQMFPEDLSTYSQRQLLKEALTLIEQVEAEQTALYHSLKEFMSSKKKSKIPPPPLLLSRSHCSMTFKPASFSSDVQVAWYSILGCVAGENNTKVRLNNNKLPNAGEEIPADGKSLLEIQGLDPNEKYIFAVAAYSSDGKLIGDAIGETTRPILAYPPLSATTVRAYLTQVAYQTGNYTLARGAFSPMWDYFVSNSSPLPTNAAIISARSTSTISEKRLRFEAISQTSPITLYLFLRNIFAVCDINIMEGALFCDSIYCNEILYKEQVGRLAECERMTVAIELSNFLNDASYALQSVVQCYGLLAPIIYHKISAVPVVQILIKCLAVLQEIPSATLQRRQAGCYESIQHMIACTSFYTAKVLRSLKEYELAVIIINYGKKLLDSSQRTSPGQSGAIESEETHKIKKTSAKTSHLAAMEKATENLSALESNLLRLTQPARGSELAGHEDPLFLYPIISCWTSNTAYREVMKFRKKSRFLEFFIQVLHKILNEEKFHSVLEWAENVQTYLKRRNNHILCINETPRCQTSSPSEPEGTKKYTVGIKEKSTETSPLKKQEASALKKQRKGTSSPTRKRQTLRQYLVKHPNIMKSPEAQRIHKEELRKVAHNTLVVLLKPIVSNYLNQKKFHQICLEEMPWRSQMNIYLAIAHYNLFKKKLEEQYNIGICGSHHQDSYNILDPEIFSLNNSGTVVVREAVESNRRTSNPLPLEKSPSELTKKQTYRSSEHNTTLWGRDTPQTQMTKVMETSISLSPKEQKQFPSDTILLDHFTKIFLHLRRAAVLAHRGGHWTLLQNACRELWNYTQESQSIANHSHSHKDAFPITREFLRNTVWLPFYLASDMIIDMITELQASNSLKIVEPEGDFCIPSCLGGITDENGGSNLHPQSPLDDVNVVDLKWICNLILKTLEFLYQMKRWEALVHIAVQFNVFTHERYTEQVSPLLVYAQRQLLERIQQFSGPDSHGSHFTKYLSDNANKMSCRDYIGKNLQLPVAHSASVLVFPDCFFYPEMKNDYADGTQVKPVVYVPLDVKDTLKCFRETLRKSKYHSRALKHSRKLLSLFLAYTQENVGRTISQISPDRRLEFNVGAELVFLPTPSDPSQEKFNFSSSIESKPIPQSQLSLIVSSYEQTIEILEMNNQRDLKVQALHELGNLHFYAGNKRAAFKHWCQALDETLNITDILNTWQELGFPKNATEFFAVGRSTDISQKFLSQAGIWGCLHAAVLVAKIAQYITTSNVRLRTKYCHFSAILFKTLFRASLPHPTSDCDFAQYETHTLIPGIDLFSDRYRADISTVVASLNFLMFELHCAKQNLTILPLFTLYQYFVSEICKDPAKCIEGRIFKIKVLTDIGFFTEAFHELCLLNCGERIPWKIPAGYKKPEEMKTLLYFDSSKSLLTFTNLQVLEDIFNWSLSLTVVPLCDQQIMNKLILAKMHFIICLSATINYIPEKVEKYIYSVDNKPDGVTPSNVKVDAVKNSRQREQRDTVMQLIDCKAELNMTMLKGILLTEAEESLNRLVQNIQDKYDGKISLCSAEDLEVLIEAKLQLAGISQQWHRAAFSVALAFSAIRLLQDADIFRMTATNFQEKKDKRESLDSCVEVVQQAHSTVAEDHLNIHLWLRCRKMLVTTLATQLRSAGDKEENYVAECRSIIKEVILEAEAFGDIETQAEMMVQAAILDLQEGCPTADIKLLLQNIISLLQEDKFISPPASLTLVKSMLLMTDVLALQTIENMENCSSSVEPLNLLNLAHEITLKEIFFCGEYIEQQIEDSTMTCLVLPAKNIYLPYINLLAQVKMRIGNTLAERVACTPEREDPLQWLHALKHLETALKLCRASATKALDMEAQLLFQIGKVECQIAKAGNNKSYRAVETLLEAIKLSQKHDQNFELIRRSYLEIALLYLHFATNNENLSQRDKMVASKSEIPAGELSSSAGEALKSEGYKVRAWIAVRAARQVSEAVVASQLLTGMESIKENNVEDTVQQKIPEFALMDLLASYRDYLSDGYNVVCGSHTASFTENKQIIKEQNQNEGTECLDTSSSQKKEIITWVHLIRYHSYIKGLCHTKLFAAHKSGLGSLSERDGHLNSLFDSWIVLRVAEMHSFLKKHLFEYSVCCLESFPEQLQDLEVSHGSPPDSSKVFAVLMDFLEVCITVVTLQILASSRGDVSGSTAEERN</sequence>
<proteinExistence type="predicted"/>
<dbReference type="PANTHER" id="PTHR33487">
    <property type="entry name" value="CILIA- AND FLAGELLA-ASSOCIATED PROTEIN 54"/>
    <property type="match status" value="1"/>
</dbReference>
<dbReference type="PANTHER" id="PTHR33487:SF1">
    <property type="entry name" value="CILIA- AND FLAGELLA-ASSOCIATED PROTEIN 54"/>
    <property type="match status" value="1"/>
</dbReference>
<feature type="region of interest" description="Disordered" evidence="1">
    <location>
        <begin position="810"/>
        <end position="846"/>
    </location>
</feature>
<reference evidence="2 3" key="1">
    <citation type="journal article" date="2010" name="PLoS Biol.">
        <title>Multi-platform next-generation sequencing of the domestic turkey (Meleagris gallopavo): genome assembly and analysis.</title>
        <authorList>
            <person name="Dalloul R.A."/>
            <person name="Long J.A."/>
            <person name="Zimin A.V."/>
            <person name="Aslam L."/>
            <person name="Beal K."/>
            <person name="Blomberg L.A."/>
            <person name="Bouffard P."/>
            <person name="Burt D.W."/>
            <person name="Crasta O."/>
            <person name="Crooijmans R.P."/>
            <person name="Cooper K."/>
            <person name="Coulombe R.A."/>
            <person name="De S."/>
            <person name="Delany M.E."/>
            <person name="Dodgson J.B."/>
            <person name="Dong J.J."/>
            <person name="Evans C."/>
            <person name="Frederickson K.M."/>
            <person name="Flicek P."/>
            <person name="Florea L."/>
            <person name="Folkerts O."/>
            <person name="Groenen M.A."/>
            <person name="Harkins T.T."/>
            <person name="Herrero J."/>
            <person name="Hoffmann S."/>
            <person name="Megens H.J."/>
            <person name="Jiang A."/>
            <person name="de Jong P."/>
            <person name="Kaiser P."/>
            <person name="Kim H."/>
            <person name="Kim K.W."/>
            <person name="Kim S."/>
            <person name="Langenberger D."/>
            <person name="Lee M.K."/>
            <person name="Lee T."/>
            <person name="Mane S."/>
            <person name="Marcais G."/>
            <person name="Marz M."/>
            <person name="McElroy A.P."/>
            <person name="Modise T."/>
            <person name="Nefedov M."/>
            <person name="Notredame C."/>
            <person name="Paton I.R."/>
            <person name="Payne W.S."/>
            <person name="Pertea G."/>
            <person name="Prickett D."/>
            <person name="Puiu D."/>
            <person name="Qioa D."/>
            <person name="Raineri E."/>
            <person name="Ruffier M."/>
            <person name="Salzberg S.L."/>
            <person name="Schatz M.C."/>
            <person name="Scheuring C."/>
            <person name="Schmidt C.J."/>
            <person name="Schroeder S."/>
            <person name="Searle S.M."/>
            <person name="Smith E.J."/>
            <person name="Smith J."/>
            <person name="Sonstegard T.S."/>
            <person name="Stadler P.F."/>
            <person name="Tafer H."/>
            <person name="Tu Z.J."/>
            <person name="Van Tassell C.P."/>
            <person name="Vilella A.J."/>
            <person name="Williams K.P."/>
            <person name="Yorke J.A."/>
            <person name="Zhang L."/>
            <person name="Zhang H.B."/>
            <person name="Zhang X."/>
            <person name="Zhang Y."/>
            <person name="Reed K.M."/>
        </authorList>
    </citation>
    <scope>NUCLEOTIDE SEQUENCE [LARGE SCALE GENOMIC DNA]</scope>
</reference>
<reference evidence="2" key="2">
    <citation type="submission" date="2025-08" db="UniProtKB">
        <authorList>
            <consortium name="Ensembl"/>
        </authorList>
    </citation>
    <scope>IDENTIFICATION</scope>
</reference>
<dbReference type="GO" id="GO:0120316">
    <property type="term" value="P:sperm flagellum assembly"/>
    <property type="evidence" value="ECO:0007669"/>
    <property type="project" value="Ensembl"/>
</dbReference>
<evidence type="ECO:0000313" key="3">
    <source>
        <dbReference type="Proteomes" id="UP000001645"/>
    </source>
</evidence>
<dbReference type="GO" id="GO:0090660">
    <property type="term" value="P:cerebrospinal fluid circulation"/>
    <property type="evidence" value="ECO:0007669"/>
    <property type="project" value="Ensembl"/>
</dbReference>
<feature type="compositionally biased region" description="Basic residues" evidence="1">
    <location>
        <begin position="675"/>
        <end position="689"/>
    </location>
</feature>
<accession>A0A803YFE6</accession>
<evidence type="ECO:0000256" key="1">
    <source>
        <dbReference type="SAM" id="MobiDB-lite"/>
    </source>
</evidence>
<dbReference type="GO" id="GO:0120197">
    <property type="term" value="P:mucociliary clearance"/>
    <property type="evidence" value="ECO:0007669"/>
    <property type="project" value="Ensembl"/>
</dbReference>
<reference evidence="2" key="3">
    <citation type="submission" date="2025-09" db="UniProtKB">
        <authorList>
            <consortium name="Ensembl"/>
        </authorList>
    </citation>
    <scope>IDENTIFICATION</scope>
</reference>
<dbReference type="GO" id="GO:0051649">
    <property type="term" value="P:establishment of localization in cell"/>
    <property type="evidence" value="ECO:0007669"/>
    <property type="project" value="Ensembl"/>
</dbReference>
<gene>
    <name evidence="2" type="primary">CFAP54</name>
</gene>
<dbReference type="GO" id="GO:0005576">
    <property type="term" value="C:extracellular region"/>
    <property type="evidence" value="ECO:0007669"/>
    <property type="project" value="GOC"/>
</dbReference>
<feature type="compositionally biased region" description="Basic and acidic residues" evidence="1">
    <location>
        <begin position="656"/>
        <end position="670"/>
    </location>
</feature>
<dbReference type="Ensembl" id="ENSMGAT00000035742.1">
    <property type="protein sequence ID" value="ENSMGAP00000030493.1"/>
    <property type="gene ID" value="ENSMGAG00000011526.2"/>
</dbReference>
<dbReference type="Proteomes" id="UP000001645">
    <property type="component" value="Chromosome 1"/>
</dbReference>
<keyword evidence="3" id="KW-1185">Reference proteome</keyword>